<organism evidence="1 2">
    <name type="scientific">Salipiger pallidus</name>
    <dbReference type="NCBI Taxonomy" id="1775170"/>
    <lineage>
        <taxon>Bacteria</taxon>
        <taxon>Pseudomonadati</taxon>
        <taxon>Pseudomonadota</taxon>
        <taxon>Alphaproteobacteria</taxon>
        <taxon>Rhodobacterales</taxon>
        <taxon>Roseobacteraceae</taxon>
        <taxon>Salipiger</taxon>
    </lineage>
</organism>
<keyword evidence="2" id="KW-1185">Reference proteome</keyword>
<accession>A0A8J2ZIU9</accession>
<protein>
    <submittedName>
        <fullName evidence="1">Uncharacterized protein</fullName>
    </submittedName>
</protein>
<proteinExistence type="predicted"/>
<comment type="caution">
    <text evidence="1">The sequence shown here is derived from an EMBL/GenBank/DDBJ whole genome shotgun (WGS) entry which is preliminary data.</text>
</comment>
<name>A0A8J2ZIU9_9RHOB</name>
<evidence type="ECO:0000313" key="1">
    <source>
        <dbReference type="EMBL" id="GGG67626.1"/>
    </source>
</evidence>
<dbReference type="Proteomes" id="UP000617145">
    <property type="component" value="Unassembled WGS sequence"/>
</dbReference>
<reference evidence="1" key="2">
    <citation type="submission" date="2020-09" db="EMBL/GenBank/DDBJ databases">
        <authorList>
            <person name="Sun Q."/>
            <person name="Zhou Y."/>
        </authorList>
    </citation>
    <scope>NUCLEOTIDE SEQUENCE</scope>
    <source>
        <strain evidence="1">CGMCC 1.15762</strain>
    </source>
</reference>
<dbReference type="AlphaFoldDB" id="A0A8J2ZIU9"/>
<dbReference type="EMBL" id="BMJV01000002">
    <property type="protein sequence ID" value="GGG67626.1"/>
    <property type="molecule type" value="Genomic_DNA"/>
</dbReference>
<sequence>MPLLHSAPRARTVFPCVLKPEHVADLFEHRRKAMLATGIAVAGKGTIRGHGGAGQAIEHSAFKPGHGAGDITRQGLAKGGKDWLNLFDKRLVRQVRIRQRALQIRQQVLCVRC</sequence>
<evidence type="ECO:0000313" key="2">
    <source>
        <dbReference type="Proteomes" id="UP000617145"/>
    </source>
</evidence>
<reference evidence="1" key="1">
    <citation type="journal article" date="2014" name="Int. J. Syst. Evol. Microbiol.">
        <title>Complete genome sequence of Corynebacterium casei LMG S-19264T (=DSM 44701T), isolated from a smear-ripened cheese.</title>
        <authorList>
            <consortium name="US DOE Joint Genome Institute (JGI-PGF)"/>
            <person name="Walter F."/>
            <person name="Albersmeier A."/>
            <person name="Kalinowski J."/>
            <person name="Ruckert C."/>
        </authorList>
    </citation>
    <scope>NUCLEOTIDE SEQUENCE</scope>
    <source>
        <strain evidence="1">CGMCC 1.15762</strain>
    </source>
</reference>
<gene>
    <name evidence="1" type="ORF">GCM10011415_13350</name>
</gene>